<accession>A0ABN6QCV1</accession>
<proteinExistence type="predicted"/>
<sequence length="245" mass="28575">MPTARFSAKPAVRSANAHTRANYNYSPFHQSLLHENNGEDYALRHLYSLENTKALLTKWGWTSEQVKTGIDHATIDVYKNIVYLHICNKIIKRGQTIKIRGISRFISKADYVGILIERCWAKADPYKLEPGSDWDELIARGNTGDFYELKLYKHEVTCTCHAYSGIEKAFEQDSIATKHLMLNVKTQGQIPDKHIFAVWKYIGAETQRQYEYCWLNRRDAAVNEMRGKQWEFDPDLEPERELLDW</sequence>
<evidence type="ECO:0000313" key="2">
    <source>
        <dbReference type="Proteomes" id="UP001055453"/>
    </source>
</evidence>
<dbReference type="EMBL" id="AP025735">
    <property type="protein sequence ID" value="BDI20971.1"/>
    <property type="molecule type" value="Genomic_DNA"/>
</dbReference>
<geneLocation type="plasmid" evidence="1 2">
    <name>pANSO36C</name>
</geneLocation>
<protein>
    <submittedName>
        <fullName evidence="1">Uncharacterized protein</fullName>
    </submittedName>
</protein>
<keyword evidence="1" id="KW-0614">Plasmid</keyword>
<organism evidence="1 2">
    <name type="scientific">Nostoc cf. commune SO-36</name>
    <dbReference type="NCBI Taxonomy" id="449208"/>
    <lineage>
        <taxon>Bacteria</taxon>
        <taxon>Bacillati</taxon>
        <taxon>Cyanobacteriota</taxon>
        <taxon>Cyanophyceae</taxon>
        <taxon>Nostocales</taxon>
        <taxon>Nostocaceae</taxon>
        <taxon>Nostoc</taxon>
    </lineage>
</organism>
<keyword evidence="2" id="KW-1185">Reference proteome</keyword>
<name>A0ABN6QCV1_NOSCO</name>
<gene>
    <name evidence="1" type="ORF">ANSO36C_67730</name>
</gene>
<dbReference type="Proteomes" id="UP001055453">
    <property type="component" value="Plasmid pANSO36C"/>
</dbReference>
<evidence type="ECO:0000313" key="1">
    <source>
        <dbReference type="EMBL" id="BDI20971.1"/>
    </source>
</evidence>
<reference evidence="1" key="1">
    <citation type="submission" date="2022-04" db="EMBL/GenBank/DDBJ databases">
        <title>Complete genome sequence of a cyanobacterium, Nostoc sp. SO-36, isolated in Antarctica.</title>
        <authorList>
            <person name="Kanesaki Y."/>
            <person name="Effendi D."/>
            <person name="Sakamoto T."/>
            <person name="Ohtani S."/>
            <person name="Awai K."/>
        </authorList>
    </citation>
    <scope>NUCLEOTIDE SEQUENCE</scope>
    <source>
        <strain evidence="1">SO-36</strain>
        <plasmid evidence="1">pANSO36C</plasmid>
    </source>
</reference>